<dbReference type="Proteomes" id="UP000027446">
    <property type="component" value="Unassembled WGS sequence"/>
</dbReference>
<evidence type="ECO:0000313" key="2">
    <source>
        <dbReference type="EMBL" id="KCZ86362.1"/>
    </source>
</evidence>
<protein>
    <recommendedName>
        <fullName evidence="4">Lipoprotein</fullName>
    </recommendedName>
</protein>
<accession>A0A069E8B5</accession>
<evidence type="ECO:0000256" key="1">
    <source>
        <dbReference type="SAM" id="SignalP"/>
    </source>
</evidence>
<dbReference type="eggNOG" id="COG0457">
    <property type="taxonomic scope" value="Bacteria"/>
</dbReference>
<dbReference type="OrthoDB" id="8902597at2"/>
<name>A0A069E8B5_9PROT</name>
<gene>
    <name evidence="2" type="ORF">HAD_11765</name>
</gene>
<dbReference type="RefSeq" id="WP_051596183.1">
    <property type="nucleotide sequence ID" value="NZ_ARYH01000001.1"/>
</dbReference>
<feature type="chain" id="PRO_5001660811" description="Lipoprotein" evidence="1">
    <location>
        <begin position="23"/>
        <end position="188"/>
    </location>
</feature>
<dbReference type="AlphaFoldDB" id="A0A069E8B5"/>
<sequence>MRNILTLPILTLTACMGMPVEAGQTAPAPDGQTTNPALPCDDDVYHQFDFWIGEWDVYDQKGNLAGTNSIQTAEQGCLLIEHWTNTAGGTGQSYNFYDPGTGEWRQVWVNAGGVIDYSGGLTKTGSMLLKGEIRNRGASDAAPFTGEWTLNSDGSVTQHFQQQDPETGEWSDWFVGRYVRQADGAGQP</sequence>
<feature type="signal peptide" evidence="1">
    <location>
        <begin position="1"/>
        <end position="22"/>
    </location>
</feature>
<dbReference type="EMBL" id="ARYH01000001">
    <property type="protein sequence ID" value="KCZ86362.1"/>
    <property type="molecule type" value="Genomic_DNA"/>
</dbReference>
<evidence type="ECO:0008006" key="4">
    <source>
        <dbReference type="Google" id="ProtNLM"/>
    </source>
</evidence>
<reference evidence="2 3" key="1">
    <citation type="journal article" date="2014" name="Antonie Van Leeuwenhoek">
        <title>Hyphomonas beringensis sp. nov. and Hyphomonas chukchiensis sp. nov., isolated from surface seawater of the Bering Sea and Chukchi Sea.</title>
        <authorList>
            <person name="Li C."/>
            <person name="Lai Q."/>
            <person name="Li G."/>
            <person name="Dong C."/>
            <person name="Wang J."/>
            <person name="Liao Y."/>
            <person name="Shao Z."/>
        </authorList>
    </citation>
    <scope>NUCLEOTIDE SEQUENCE [LARGE SCALE GENOMIC DNA]</scope>
    <source>
        <strain evidence="2 3">MHS-3</strain>
    </source>
</reference>
<comment type="caution">
    <text evidence="2">The sequence shown here is derived from an EMBL/GenBank/DDBJ whole genome shotgun (WGS) entry which is preliminary data.</text>
</comment>
<proteinExistence type="predicted"/>
<dbReference type="PROSITE" id="PS51257">
    <property type="entry name" value="PROKAR_LIPOPROTEIN"/>
    <property type="match status" value="1"/>
</dbReference>
<evidence type="ECO:0000313" key="3">
    <source>
        <dbReference type="Proteomes" id="UP000027446"/>
    </source>
</evidence>
<keyword evidence="1" id="KW-0732">Signal</keyword>
<organism evidence="2 3">
    <name type="scientific">Hyphomonas adhaerens MHS-3</name>
    <dbReference type="NCBI Taxonomy" id="1280949"/>
    <lineage>
        <taxon>Bacteria</taxon>
        <taxon>Pseudomonadati</taxon>
        <taxon>Pseudomonadota</taxon>
        <taxon>Alphaproteobacteria</taxon>
        <taxon>Hyphomonadales</taxon>
        <taxon>Hyphomonadaceae</taxon>
        <taxon>Hyphomonas</taxon>
    </lineage>
</organism>
<dbReference type="PATRIC" id="fig|1280949.3.peg.2409"/>
<dbReference type="STRING" id="1280949.HAD_11765"/>
<keyword evidence="3" id="KW-1185">Reference proteome</keyword>